<evidence type="ECO:0000256" key="3">
    <source>
        <dbReference type="ARBA" id="ARBA00022552"/>
    </source>
</evidence>
<dbReference type="EMBL" id="KV918823">
    <property type="protein sequence ID" value="OSX77999.1"/>
    <property type="molecule type" value="Genomic_DNA"/>
</dbReference>
<evidence type="ECO:0000313" key="10">
    <source>
        <dbReference type="Proteomes" id="UP000218209"/>
    </source>
</evidence>
<keyword evidence="3" id="KW-0698">rRNA processing</keyword>
<keyword evidence="2" id="KW-0690">Ribosome biogenesis</keyword>
<organism evidence="9 10">
    <name type="scientific">Porphyra umbilicalis</name>
    <name type="common">Purple laver</name>
    <name type="synonym">Red alga</name>
    <dbReference type="NCBI Taxonomy" id="2786"/>
    <lineage>
        <taxon>Eukaryota</taxon>
        <taxon>Rhodophyta</taxon>
        <taxon>Bangiophyceae</taxon>
        <taxon>Bangiales</taxon>
        <taxon>Bangiaceae</taxon>
        <taxon>Porphyra</taxon>
    </lineage>
</organism>
<evidence type="ECO:0000256" key="5">
    <source>
        <dbReference type="ARBA" id="ARBA00038007"/>
    </source>
</evidence>
<proteinExistence type="inferred from homology"/>
<evidence type="ECO:0000256" key="2">
    <source>
        <dbReference type="ARBA" id="ARBA00022517"/>
    </source>
</evidence>
<feature type="compositionally biased region" description="Gly residues" evidence="7">
    <location>
        <begin position="110"/>
        <end position="124"/>
    </location>
</feature>
<dbReference type="PANTHER" id="PTHR23149:SF31">
    <property type="entry name" value="PROTEIN PXR1"/>
    <property type="match status" value="1"/>
</dbReference>
<keyword evidence="10" id="KW-1185">Reference proteome</keyword>
<dbReference type="GO" id="GO:0003676">
    <property type="term" value="F:nucleic acid binding"/>
    <property type="evidence" value="ECO:0007669"/>
    <property type="project" value="InterPro"/>
</dbReference>
<comment type="similarity">
    <text evidence="5">Belongs to the PINX1 family.</text>
</comment>
<feature type="domain" description="G-patch" evidence="8">
    <location>
        <begin position="17"/>
        <end position="63"/>
    </location>
</feature>
<reference evidence="9 10" key="1">
    <citation type="submission" date="2017-03" db="EMBL/GenBank/DDBJ databases">
        <title>WGS assembly of Porphyra umbilicalis.</title>
        <authorList>
            <person name="Brawley S.H."/>
            <person name="Blouin N.A."/>
            <person name="Ficko-Blean E."/>
            <person name="Wheeler G.L."/>
            <person name="Lohr M."/>
            <person name="Goodson H.V."/>
            <person name="Jenkins J.W."/>
            <person name="Blaby-Haas C.E."/>
            <person name="Helliwell K.E."/>
            <person name="Chan C."/>
            <person name="Marriage T."/>
            <person name="Bhattacharya D."/>
            <person name="Klein A.S."/>
            <person name="Badis Y."/>
            <person name="Brodie J."/>
            <person name="Cao Y."/>
            <person name="Collen J."/>
            <person name="Dittami S.M."/>
            <person name="Gachon C.M."/>
            <person name="Green B.R."/>
            <person name="Karpowicz S."/>
            <person name="Kim J.W."/>
            <person name="Kudahl U."/>
            <person name="Lin S."/>
            <person name="Michel G."/>
            <person name="Mittag M."/>
            <person name="Olson B.J."/>
            <person name="Pangilinan J."/>
            <person name="Peng Y."/>
            <person name="Qiu H."/>
            <person name="Shu S."/>
            <person name="Singer J.T."/>
            <person name="Smith A.G."/>
            <person name="Sprecher B.N."/>
            <person name="Wagner V."/>
            <person name="Wang W."/>
            <person name="Wang Z.-Y."/>
            <person name="Yan J."/>
            <person name="Yarish C."/>
            <person name="Zoeuner-Riek S."/>
            <person name="Zhuang Y."/>
            <person name="Zou Y."/>
            <person name="Lindquist E.A."/>
            <person name="Grimwood J."/>
            <person name="Barry K."/>
            <person name="Rokhsar D.S."/>
            <person name="Schmutz J."/>
            <person name="Stiller J.W."/>
            <person name="Grossman A.R."/>
            <person name="Prochnik S.E."/>
        </authorList>
    </citation>
    <scope>NUCLEOTIDE SEQUENCE [LARGE SCALE GENOMIC DNA]</scope>
    <source>
        <strain evidence="9">4086291</strain>
    </source>
</reference>
<dbReference type="GO" id="GO:0006364">
    <property type="term" value="P:rRNA processing"/>
    <property type="evidence" value="ECO:0007669"/>
    <property type="project" value="UniProtKB-KW"/>
</dbReference>
<sequence>MGRNQRSAPSPPPPPPVAGFGARLLTQLGWTPGSGLGTRGDGIAEPLAVATREEGTGLGKVPPHRERLYAGAEWWADGFAKALQRTAGASAAGSSSDDSDDDDSDDDGDAGTGGCGGGGLGLGTGPPVKEPAAPTPAPGTAGLFAACEGRRCRPAGAAKLARLAAQDARGSVVSYDSMAPPATAPAPVVPMVPDTHAVAVMPAAGSGATVKRQKEKRSSSGRDKVNRVIRKAEKKARKERREQKKLKKCKRRSEQASQ</sequence>
<dbReference type="InterPro" id="IPR000467">
    <property type="entry name" value="G_patch_dom"/>
</dbReference>
<dbReference type="GO" id="GO:0005730">
    <property type="term" value="C:nucleolus"/>
    <property type="evidence" value="ECO:0007669"/>
    <property type="project" value="UniProtKB-SubCell"/>
</dbReference>
<dbReference type="InterPro" id="IPR050656">
    <property type="entry name" value="PINX1"/>
</dbReference>
<feature type="region of interest" description="Disordered" evidence="7">
    <location>
        <begin position="85"/>
        <end position="142"/>
    </location>
</feature>
<feature type="compositionally biased region" description="Basic and acidic residues" evidence="7">
    <location>
        <begin position="216"/>
        <end position="226"/>
    </location>
</feature>
<dbReference type="Proteomes" id="UP000218209">
    <property type="component" value="Unassembled WGS sequence"/>
</dbReference>
<dbReference type="Pfam" id="PF01585">
    <property type="entry name" value="G-patch"/>
    <property type="match status" value="1"/>
</dbReference>
<dbReference type="SMART" id="SM00443">
    <property type="entry name" value="G_patch"/>
    <property type="match status" value="1"/>
</dbReference>
<feature type="region of interest" description="Disordered" evidence="7">
    <location>
        <begin position="1"/>
        <end position="65"/>
    </location>
</feature>
<feature type="compositionally biased region" description="Low complexity" evidence="7">
    <location>
        <begin position="87"/>
        <end position="96"/>
    </location>
</feature>
<evidence type="ECO:0000256" key="1">
    <source>
        <dbReference type="ARBA" id="ARBA00004604"/>
    </source>
</evidence>
<feature type="compositionally biased region" description="Acidic residues" evidence="7">
    <location>
        <begin position="97"/>
        <end position="109"/>
    </location>
</feature>
<dbReference type="PROSITE" id="PS50174">
    <property type="entry name" value="G_PATCH"/>
    <property type="match status" value="1"/>
</dbReference>
<evidence type="ECO:0000256" key="7">
    <source>
        <dbReference type="SAM" id="MobiDB-lite"/>
    </source>
</evidence>
<evidence type="ECO:0000313" key="9">
    <source>
        <dbReference type="EMBL" id="OSX77999.1"/>
    </source>
</evidence>
<evidence type="ECO:0000259" key="8">
    <source>
        <dbReference type="PROSITE" id="PS50174"/>
    </source>
</evidence>
<dbReference type="OrthoDB" id="29523at2759"/>
<protein>
    <recommendedName>
        <fullName evidence="6">PinX1-related protein 1</fullName>
    </recommendedName>
</protein>
<feature type="compositionally biased region" description="Basic residues" evidence="7">
    <location>
        <begin position="227"/>
        <end position="251"/>
    </location>
</feature>
<name>A0A1X6PAS0_PORUM</name>
<keyword evidence="4" id="KW-0539">Nucleus</keyword>
<gene>
    <name evidence="9" type="ORF">BU14_0126s0038</name>
</gene>
<comment type="subcellular location">
    <subcellularLocation>
        <location evidence="1">Nucleus</location>
        <location evidence="1">Nucleolus</location>
    </subcellularLocation>
</comment>
<dbReference type="PANTHER" id="PTHR23149">
    <property type="entry name" value="G PATCH DOMAIN CONTAINING PROTEIN"/>
    <property type="match status" value="1"/>
</dbReference>
<feature type="region of interest" description="Disordered" evidence="7">
    <location>
        <begin position="203"/>
        <end position="258"/>
    </location>
</feature>
<evidence type="ECO:0000256" key="6">
    <source>
        <dbReference type="ARBA" id="ARBA00041961"/>
    </source>
</evidence>
<dbReference type="AlphaFoldDB" id="A0A1X6PAS0"/>
<evidence type="ECO:0000256" key="4">
    <source>
        <dbReference type="ARBA" id="ARBA00023242"/>
    </source>
</evidence>
<accession>A0A1X6PAS0</accession>